<dbReference type="EMBL" id="GBRH01279104">
    <property type="protein sequence ID" value="JAD18791.1"/>
    <property type="molecule type" value="Transcribed_RNA"/>
</dbReference>
<evidence type="ECO:0000313" key="1">
    <source>
        <dbReference type="EMBL" id="JAD18791.1"/>
    </source>
</evidence>
<organism evidence="1">
    <name type="scientific">Arundo donax</name>
    <name type="common">Giant reed</name>
    <name type="synonym">Donax arundinaceus</name>
    <dbReference type="NCBI Taxonomy" id="35708"/>
    <lineage>
        <taxon>Eukaryota</taxon>
        <taxon>Viridiplantae</taxon>
        <taxon>Streptophyta</taxon>
        <taxon>Embryophyta</taxon>
        <taxon>Tracheophyta</taxon>
        <taxon>Spermatophyta</taxon>
        <taxon>Magnoliopsida</taxon>
        <taxon>Liliopsida</taxon>
        <taxon>Poales</taxon>
        <taxon>Poaceae</taxon>
        <taxon>PACMAD clade</taxon>
        <taxon>Arundinoideae</taxon>
        <taxon>Arundineae</taxon>
        <taxon>Arundo</taxon>
    </lineage>
</organism>
<protein>
    <submittedName>
        <fullName evidence="1">Uncharacterized protein</fullName>
    </submittedName>
</protein>
<reference evidence="1" key="1">
    <citation type="submission" date="2014-09" db="EMBL/GenBank/DDBJ databases">
        <authorList>
            <person name="Magalhaes I.L.F."/>
            <person name="Oliveira U."/>
            <person name="Santos F.R."/>
            <person name="Vidigal T.H.D.A."/>
            <person name="Brescovit A.D."/>
            <person name="Santos A.J."/>
        </authorList>
    </citation>
    <scope>NUCLEOTIDE SEQUENCE</scope>
    <source>
        <tissue evidence="1">Shoot tissue taken approximately 20 cm above the soil surface</tissue>
    </source>
</reference>
<name>A0A0A8XY36_ARUDO</name>
<proteinExistence type="predicted"/>
<accession>A0A0A8XY36</accession>
<reference evidence="1" key="2">
    <citation type="journal article" date="2015" name="Data Brief">
        <title>Shoot transcriptome of the giant reed, Arundo donax.</title>
        <authorList>
            <person name="Barrero R.A."/>
            <person name="Guerrero F.D."/>
            <person name="Moolhuijzen P."/>
            <person name="Goolsby J.A."/>
            <person name="Tidwell J."/>
            <person name="Bellgard S.E."/>
            <person name="Bellgard M.I."/>
        </authorList>
    </citation>
    <scope>NUCLEOTIDE SEQUENCE</scope>
    <source>
        <tissue evidence="1">Shoot tissue taken approximately 20 cm above the soil surface</tissue>
    </source>
</reference>
<sequence length="36" mass="4361">MCPRITCHHQKDLFEIIPEYHNLSTKLKRTIHCILQ</sequence>
<dbReference type="AlphaFoldDB" id="A0A0A8XY36"/>